<dbReference type="SUPFAM" id="SSF55486">
    <property type="entry name" value="Metalloproteases ('zincins'), catalytic domain"/>
    <property type="match status" value="1"/>
</dbReference>
<gene>
    <name evidence="1" type="ORF">SAMN04488568_102186</name>
</gene>
<protein>
    <recommendedName>
        <fullName evidence="3">Mlc titration factor A</fullName>
    </recommendedName>
</protein>
<dbReference type="InterPro" id="IPR042252">
    <property type="entry name" value="MtfA_N"/>
</dbReference>
<dbReference type="GO" id="GO:0005829">
    <property type="term" value="C:cytosol"/>
    <property type="evidence" value="ECO:0007669"/>
    <property type="project" value="TreeGrafter"/>
</dbReference>
<dbReference type="Gene3D" id="3.40.390.10">
    <property type="entry name" value="Collagenase (Catalytic Domain)"/>
    <property type="match status" value="1"/>
</dbReference>
<dbReference type="EMBL" id="FNHG01000002">
    <property type="protein sequence ID" value="SDL80393.1"/>
    <property type="molecule type" value="Genomic_DNA"/>
</dbReference>
<dbReference type="RefSeq" id="WP_091766367.1">
    <property type="nucleotide sequence ID" value="NZ_FNHG01000002.1"/>
</dbReference>
<dbReference type="PANTHER" id="PTHR30164">
    <property type="entry name" value="MTFA PEPTIDASE"/>
    <property type="match status" value="1"/>
</dbReference>
<dbReference type="PANTHER" id="PTHR30164:SF2">
    <property type="entry name" value="PROTEIN MTFA"/>
    <property type="match status" value="1"/>
</dbReference>
<dbReference type="AlphaFoldDB" id="A0A1G9N1X3"/>
<organism evidence="1 2">
    <name type="scientific">Maricaulis salignorans</name>
    <dbReference type="NCBI Taxonomy" id="144026"/>
    <lineage>
        <taxon>Bacteria</taxon>
        <taxon>Pseudomonadati</taxon>
        <taxon>Pseudomonadota</taxon>
        <taxon>Alphaproteobacteria</taxon>
        <taxon>Maricaulales</taxon>
        <taxon>Maricaulaceae</taxon>
        <taxon>Maricaulis</taxon>
    </lineage>
</organism>
<dbReference type="Proteomes" id="UP000199759">
    <property type="component" value="Unassembled WGS sequence"/>
</dbReference>
<name>A0A1G9N1X3_9PROT</name>
<dbReference type="InterPro" id="IPR024079">
    <property type="entry name" value="MetalloPept_cat_dom_sf"/>
</dbReference>
<dbReference type="Gene3D" id="1.10.472.150">
    <property type="entry name" value="Glucose-regulated metallo-peptidase M90, N-terminal domain"/>
    <property type="match status" value="1"/>
</dbReference>
<dbReference type="GO" id="GO:0004177">
    <property type="term" value="F:aminopeptidase activity"/>
    <property type="evidence" value="ECO:0007669"/>
    <property type="project" value="TreeGrafter"/>
</dbReference>
<reference evidence="1 2" key="1">
    <citation type="submission" date="2016-10" db="EMBL/GenBank/DDBJ databases">
        <authorList>
            <person name="de Groot N.N."/>
        </authorList>
    </citation>
    <scope>NUCLEOTIDE SEQUENCE [LARGE SCALE GENOMIC DNA]</scope>
    <source>
        <strain evidence="1 2">DSM 16077</strain>
    </source>
</reference>
<dbReference type="Pfam" id="PF06167">
    <property type="entry name" value="Peptidase_M90"/>
    <property type="match status" value="1"/>
</dbReference>
<proteinExistence type="predicted"/>
<accession>A0A1G9N1X3</accession>
<dbReference type="OrthoDB" id="9786424at2"/>
<keyword evidence="2" id="KW-1185">Reference proteome</keyword>
<sequence length="269" mass="30214">MSILLSLLLLGAVALGAHHWSKRRLRKKLLVSELSAHQRAIVKASVPLIRKLPASLRRALEGKIALFLHQIEFIGCNGLDVTEEMRLSIAAQACLLVVNTSNWYVNLRTVLIYPGAFKSRRAEHNGYVVTERETVRTGESWARGPVILSWADARQGALDETDGHNVVFHEFAHQLDDLSGHTDGIPVLGKGQDFAEWERVFVTAFKTHCRKVEAGHWSVFDPYGATRPEEFFAVAVETFFERPAELQREEAGVYQQLASLFQLDPSNWG</sequence>
<evidence type="ECO:0000313" key="2">
    <source>
        <dbReference type="Proteomes" id="UP000199759"/>
    </source>
</evidence>
<evidence type="ECO:0000313" key="1">
    <source>
        <dbReference type="EMBL" id="SDL80393.1"/>
    </source>
</evidence>
<dbReference type="GO" id="GO:0008237">
    <property type="term" value="F:metallopeptidase activity"/>
    <property type="evidence" value="ECO:0007669"/>
    <property type="project" value="InterPro"/>
</dbReference>
<dbReference type="STRING" id="144026.SAMN04488568_102186"/>
<evidence type="ECO:0008006" key="3">
    <source>
        <dbReference type="Google" id="ProtNLM"/>
    </source>
</evidence>
<dbReference type="CDD" id="cd20169">
    <property type="entry name" value="Peptidase_M90_mtfA"/>
    <property type="match status" value="1"/>
</dbReference>
<dbReference type="InterPro" id="IPR010384">
    <property type="entry name" value="MtfA_fam"/>
</dbReference>